<dbReference type="Proteomes" id="UP000067461">
    <property type="component" value="Chromosome"/>
</dbReference>
<dbReference type="InterPro" id="IPR002712">
    <property type="entry name" value="CcdB"/>
</dbReference>
<dbReference type="EMBL" id="AP014568">
    <property type="protein sequence ID" value="BAO81151.1"/>
    <property type="molecule type" value="Genomic_DNA"/>
</dbReference>
<evidence type="ECO:0000313" key="8">
    <source>
        <dbReference type="EMBL" id="BAO81151.1"/>
    </source>
</evidence>
<dbReference type="AlphaFoldDB" id="A0A060NH17"/>
<evidence type="ECO:0000256" key="5">
    <source>
        <dbReference type="ARBA" id="ARBA00023163"/>
    </source>
</evidence>
<dbReference type="Pfam" id="PF01845">
    <property type="entry name" value="CcdB"/>
    <property type="match status" value="1"/>
</dbReference>
<comment type="similarity">
    <text evidence="1">Belongs to the CcdB toxin family.</text>
</comment>
<evidence type="ECO:0000256" key="1">
    <source>
        <dbReference type="ARBA" id="ARBA00005230"/>
    </source>
</evidence>
<dbReference type="Gene3D" id="2.30.30.110">
    <property type="match status" value="1"/>
</dbReference>
<protein>
    <recommendedName>
        <fullName evidence="2">Toxin CcdB</fullName>
    </recommendedName>
    <alternativeName>
        <fullName evidence="7">Cytotoxic protein CcdB</fullName>
    </alternativeName>
    <alternativeName>
        <fullName evidence="6">Protein LetD</fullName>
    </alternativeName>
</protein>
<evidence type="ECO:0000256" key="2">
    <source>
        <dbReference type="ARBA" id="ARBA00015075"/>
    </source>
</evidence>
<proteinExistence type="inferred from homology"/>
<dbReference type="GO" id="GO:0006276">
    <property type="term" value="P:plasmid maintenance"/>
    <property type="evidence" value="ECO:0007669"/>
    <property type="project" value="InterPro"/>
</dbReference>
<name>A0A060NH17_9BURK</name>
<dbReference type="OrthoDB" id="9813510at2"/>
<dbReference type="RefSeq" id="WP_045531567.1">
    <property type="nucleotide sequence ID" value="NZ_AP014568.1"/>
</dbReference>
<keyword evidence="9" id="KW-1185">Reference proteome</keyword>
<evidence type="ECO:0000256" key="6">
    <source>
        <dbReference type="ARBA" id="ARBA00029628"/>
    </source>
</evidence>
<evidence type="ECO:0000256" key="4">
    <source>
        <dbReference type="ARBA" id="ARBA00023015"/>
    </source>
</evidence>
<dbReference type="KEGG" id="cbaa:SRAA_1297"/>
<evidence type="ECO:0000313" key="9">
    <source>
        <dbReference type="Proteomes" id="UP000067461"/>
    </source>
</evidence>
<accession>A0A060NH17</accession>
<dbReference type="SUPFAM" id="SSF50118">
    <property type="entry name" value="Cell growth inhibitor/plasmid maintenance toxic component"/>
    <property type="match status" value="1"/>
</dbReference>
<keyword evidence="3" id="KW-0678">Repressor</keyword>
<evidence type="ECO:0000256" key="7">
    <source>
        <dbReference type="ARBA" id="ARBA00033135"/>
    </source>
</evidence>
<gene>
    <name evidence="8" type="ORF">SRAA_1297</name>
</gene>
<keyword evidence="5" id="KW-0804">Transcription</keyword>
<evidence type="ECO:0000256" key="3">
    <source>
        <dbReference type="ARBA" id="ARBA00022491"/>
    </source>
</evidence>
<dbReference type="InterPro" id="IPR011067">
    <property type="entry name" value="Plasmid_toxin/cell-grow_inhib"/>
</dbReference>
<sequence length="105" mass="11837">MARFDVYPNPGRHADTTPYLLDVQSDLLDALDSRMVIPLRRLAHFPVLRLPTPLMPVLRIEGDEFLLETPKMAAVPKRVLRSAVGSLAHEQEPINAALDFLFQGY</sequence>
<dbReference type="GO" id="GO:0008657">
    <property type="term" value="F:DNA topoisomerase type II (double strand cut, ATP-hydrolyzing) inhibitor activity"/>
    <property type="evidence" value="ECO:0007669"/>
    <property type="project" value="InterPro"/>
</dbReference>
<dbReference type="STRING" id="1458425.SRAA_1297"/>
<dbReference type="HOGENOM" id="CLU_158043_1_1_4"/>
<organism evidence="8 9">
    <name type="scientific">Serpentinimonas raichei</name>
    <dbReference type="NCBI Taxonomy" id="1458425"/>
    <lineage>
        <taxon>Bacteria</taxon>
        <taxon>Pseudomonadati</taxon>
        <taxon>Pseudomonadota</taxon>
        <taxon>Betaproteobacteria</taxon>
        <taxon>Burkholderiales</taxon>
        <taxon>Comamonadaceae</taxon>
        <taxon>Serpentinimonas</taxon>
    </lineage>
</organism>
<keyword evidence="4" id="KW-0805">Transcription regulation</keyword>
<reference evidence="8 9" key="1">
    <citation type="journal article" date="2014" name="Nat. Commun.">
        <title>Physiological and genomic features of highly alkaliphilic hydrogen-utilizing Betaproteobacteria from a continental serpentinizing site.</title>
        <authorList>
            <person name="Suzuki S."/>
            <person name="Kuenen J.G."/>
            <person name="Schipper K."/>
            <person name="van der Velde S."/>
            <person name="Ishii S."/>
            <person name="Wu A."/>
            <person name="Sorokin D.Y."/>
            <person name="Tenney A."/>
            <person name="Meng X.Y."/>
            <person name="Morrill P.L."/>
            <person name="Kamagata Y."/>
            <person name="Muyzer G."/>
            <person name="Nealson K.H."/>
        </authorList>
    </citation>
    <scope>NUCLEOTIDE SEQUENCE [LARGE SCALE GENOMIC DNA]</scope>
    <source>
        <strain evidence="8 9">A1</strain>
    </source>
</reference>